<proteinExistence type="predicted"/>
<evidence type="ECO:0000313" key="2">
    <source>
        <dbReference type="Proteomes" id="UP000220527"/>
    </source>
</evidence>
<accession>A0A2A6RHR2</accession>
<dbReference type="NCBIfam" id="NF041061">
    <property type="entry name" value="DpdD"/>
    <property type="match status" value="1"/>
</dbReference>
<protein>
    <submittedName>
        <fullName evidence="1">Uncharacterized protein</fullName>
    </submittedName>
</protein>
<keyword evidence="2" id="KW-1185">Reference proteome</keyword>
<reference evidence="2" key="1">
    <citation type="submission" date="2017-08" db="EMBL/GenBank/DDBJ databases">
        <authorList>
            <person name="Grouzdev D.S."/>
            <person name="Gaisin V.A."/>
            <person name="Rysina M.S."/>
            <person name="Gorlenko V.M."/>
        </authorList>
    </citation>
    <scope>NUCLEOTIDE SEQUENCE [LARGE SCALE GENOMIC DNA]</scope>
    <source>
        <strain evidence="2">Kir15-3F</strain>
    </source>
</reference>
<evidence type="ECO:0000313" key="1">
    <source>
        <dbReference type="EMBL" id="PDW02617.1"/>
    </source>
</evidence>
<dbReference type="OrthoDB" id="2755221at2"/>
<dbReference type="RefSeq" id="WP_097644556.1">
    <property type="nucleotide sequence ID" value="NZ_NQWI01000059.1"/>
</dbReference>
<gene>
    <name evidence="1" type="ORF">CJ255_13090</name>
</gene>
<sequence>MIRLRFADPDRYALAATLARAWGATLEPTSQQIEATGPLLALLERMANGTVAILPIRGADQDTWLIAGANRRDLETALNGVSRFVVPSYAEYEASYPVLRAFEPTEDPLGRLGNQIYPAGYYQLRSPSAHAQIILARMARWLALDAARPSLQATRPPSYRDLYDGFQAALSAGMWERANDLLDQIRRYGLATTENLMFLEVQWLAQQRRWQELWQRADYRDLARLQSPRAVRAALLAAFHQSELLPLEQAQQWDAALTLFRRSRGMLGRLIEGTPDLTYGPALRTFAYREAAAGDRDALARLDELAQDDETRQVLTAIAALLPPPDPLLVAAPVAPPALTASQAFRLALSEGDYAAALAAAQAITQADERVRALLDGAFLSGEPAHAELALLEFWNLPEPEQASLRQNPRVARSIAMLEATVTPLAPVIPASDPSAAPINDWLAWLSLAATDENDPRLARSLPIVASVDDSYWTAERITELAERLADLATSGATLNRPHLRDAIRRLRDHLLQDPEFPRDDAAYGEVYEALYAITFEQRELNEATSLVLLRLAEARLRHSPNTMTSIAGHLQAWLSEPILALEAVAQEALDVMAAYGVQGPTLAPWYRRWAETVLAAPRQLDRLTLESWLLFGEWVQPGPDLLDTLRQRLNRSAPRTEDPIAALPTGYRIGIYILSPDRVGRVVELLKRRNPDLDMIVCADKVLTEQARNLAQTADMVVIVTGCVKHALTYGIGPYLRDPVYPASVGSTSILRAIEERAARGAYTKADSR</sequence>
<dbReference type="AlphaFoldDB" id="A0A2A6RHR2"/>
<name>A0A2A6RHR2_9CHLR</name>
<dbReference type="InterPro" id="IPR049807">
    <property type="entry name" value="DpdD-like"/>
</dbReference>
<comment type="caution">
    <text evidence="1">The sequence shown here is derived from an EMBL/GenBank/DDBJ whole genome shotgun (WGS) entry which is preliminary data.</text>
</comment>
<dbReference type="Proteomes" id="UP000220527">
    <property type="component" value="Unassembled WGS sequence"/>
</dbReference>
<dbReference type="EMBL" id="NQWI01000059">
    <property type="protein sequence ID" value="PDW02617.1"/>
    <property type="molecule type" value="Genomic_DNA"/>
</dbReference>
<organism evidence="1 2">
    <name type="scientific">Candidatus Viridilinea mediisalina</name>
    <dbReference type="NCBI Taxonomy" id="2024553"/>
    <lineage>
        <taxon>Bacteria</taxon>
        <taxon>Bacillati</taxon>
        <taxon>Chloroflexota</taxon>
        <taxon>Chloroflexia</taxon>
        <taxon>Chloroflexales</taxon>
        <taxon>Chloroflexineae</taxon>
        <taxon>Oscillochloridaceae</taxon>
        <taxon>Candidatus Viridilinea</taxon>
    </lineage>
</organism>